<feature type="compositionally biased region" description="Acidic residues" evidence="1">
    <location>
        <begin position="51"/>
        <end position="65"/>
    </location>
</feature>
<dbReference type="AlphaFoldDB" id="A0A8T0VNZ0"/>
<evidence type="ECO:0000256" key="1">
    <source>
        <dbReference type="SAM" id="MobiDB-lite"/>
    </source>
</evidence>
<proteinExistence type="predicted"/>
<evidence type="ECO:0000313" key="2">
    <source>
        <dbReference type="EMBL" id="KAG2636588.1"/>
    </source>
</evidence>
<reference evidence="2" key="1">
    <citation type="submission" date="2020-05" db="EMBL/GenBank/DDBJ databases">
        <title>WGS assembly of Panicum virgatum.</title>
        <authorList>
            <person name="Lovell J.T."/>
            <person name="Jenkins J."/>
            <person name="Shu S."/>
            <person name="Juenger T.E."/>
            <person name="Schmutz J."/>
        </authorList>
    </citation>
    <scope>NUCLEOTIDE SEQUENCE</scope>
    <source>
        <strain evidence="2">AP13</strain>
    </source>
</reference>
<dbReference type="Pfam" id="PF03087">
    <property type="entry name" value="BPS1"/>
    <property type="match status" value="1"/>
</dbReference>
<dbReference type="Proteomes" id="UP000823388">
    <property type="component" value="Chromosome 2N"/>
</dbReference>
<evidence type="ECO:0000313" key="3">
    <source>
        <dbReference type="Proteomes" id="UP000823388"/>
    </source>
</evidence>
<dbReference type="InterPro" id="IPR004320">
    <property type="entry name" value="BPS1_pln"/>
</dbReference>
<dbReference type="EMBL" id="CM029040">
    <property type="protein sequence ID" value="KAG2636588.1"/>
    <property type="molecule type" value="Genomic_DNA"/>
</dbReference>
<dbReference type="PANTHER" id="PTHR33070">
    <property type="entry name" value="OS06G0725500 PROTEIN"/>
    <property type="match status" value="1"/>
</dbReference>
<name>A0A8T0VNZ0_PANVG</name>
<sequence>MLAEVRELTVSLLQSSLEALLRQAVVRPSTTSKWSLVSRALLYSRSTASSGEDEEGARADADDEAASGSLCIKDVASGDGQTKAQSQLQALEGCIEGLEEVLERLFRNLIRSRVCLLNCVSL</sequence>
<dbReference type="PANTHER" id="PTHR33070:SF76">
    <property type="entry name" value="DUF241 DOMAIN PROTEIN"/>
    <property type="match status" value="1"/>
</dbReference>
<dbReference type="GO" id="GO:0048364">
    <property type="term" value="P:root development"/>
    <property type="evidence" value="ECO:0007669"/>
    <property type="project" value="InterPro"/>
</dbReference>
<dbReference type="GO" id="GO:0048367">
    <property type="term" value="P:shoot system development"/>
    <property type="evidence" value="ECO:0007669"/>
    <property type="project" value="InterPro"/>
</dbReference>
<accession>A0A8T0VNZ0</accession>
<gene>
    <name evidence="2" type="ORF">PVAP13_2NG461906</name>
</gene>
<feature type="region of interest" description="Disordered" evidence="1">
    <location>
        <begin position="46"/>
        <end position="65"/>
    </location>
</feature>
<comment type="caution">
    <text evidence="2">The sequence shown here is derived from an EMBL/GenBank/DDBJ whole genome shotgun (WGS) entry which is preliminary data.</text>
</comment>
<keyword evidence="3" id="KW-1185">Reference proteome</keyword>
<protein>
    <submittedName>
        <fullName evidence="2">Uncharacterized protein</fullName>
    </submittedName>
</protein>
<organism evidence="2 3">
    <name type="scientific">Panicum virgatum</name>
    <name type="common">Blackwell switchgrass</name>
    <dbReference type="NCBI Taxonomy" id="38727"/>
    <lineage>
        <taxon>Eukaryota</taxon>
        <taxon>Viridiplantae</taxon>
        <taxon>Streptophyta</taxon>
        <taxon>Embryophyta</taxon>
        <taxon>Tracheophyta</taxon>
        <taxon>Spermatophyta</taxon>
        <taxon>Magnoliopsida</taxon>
        <taxon>Liliopsida</taxon>
        <taxon>Poales</taxon>
        <taxon>Poaceae</taxon>
        <taxon>PACMAD clade</taxon>
        <taxon>Panicoideae</taxon>
        <taxon>Panicodae</taxon>
        <taxon>Paniceae</taxon>
        <taxon>Panicinae</taxon>
        <taxon>Panicum</taxon>
        <taxon>Panicum sect. Hiantes</taxon>
    </lineage>
</organism>